<dbReference type="Proteomes" id="UP000887579">
    <property type="component" value="Unplaced"/>
</dbReference>
<proteinExistence type="predicted"/>
<dbReference type="WBParaSite" id="ES5_v2.g19666.t1">
    <property type="protein sequence ID" value="ES5_v2.g19666.t1"/>
    <property type="gene ID" value="ES5_v2.g19666"/>
</dbReference>
<name>A0AC34FR90_9BILA</name>
<reference evidence="2" key="1">
    <citation type="submission" date="2022-11" db="UniProtKB">
        <authorList>
            <consortium name="WormBaseParasite"/>
        </authorList>
    </citation>
    <scope>IDENTIFICATION</scope>
</reference>
<sequence length="322" mass="35332">MQKGAVGLALPDATHYERFAFGYYASTGNVFDFGRFNSDETFTDAIAGTKQTNNPPNITRALQAADIGLTVNTTIGMATIIFITKPDPADITTAIPFAQSLQSKGKLTVVALLNANLTLLQHLTPNIVIWSDMASGGPYWPCKSDIVLAIDVSSSMSGEVFQTEGLFIVILFVNYNWSHYERIGLMSYADGYNRVWKYDTFNNDSTINNPILQMWQQNGKNNITQGLTTLIASFSQGNNAFRNTVFFTSASDPNDITTAQPLATQISEKGPLIIIAYGENANVTELQRLNPAKIIYIDPSEFSGGYQNSTASEEIYSVFRCS</sequence>
<evidence type="ECO:0000313" key="2">
    <source>
        <dbReference type="WBParaSite" id="ES5_v2.g19666.t1"/>
    </source>
</evidence>
<organism evidence="1 2">
    <name type="scientific">Panagrolaimus sp. ES5</name>
    <dbReference type="NCBI Taxonomy" id="591445"/>
    <lineage>
        <taxon>Eukaryota</taxon>
        <taxon>Metazoa</taxon>
        <taxon>Ecdysozoa</taxon>
        <taxon>Nematoda</taxon>
        <taxon>Chromadorea</taxon>
        <taxon>Rhabditida</taxon>
        <taxon>Tylenchina</taxon>
        <taxon>Panagrolaimomorpha</taxon>
        <taxon>Panagrolaimoidea</taxon>
        <taxon>Panagrolaimidae</taxon>
        <taxon>Panagrolaimus</taxon>
    </lineage>
</organism>
<accession>A0AC34FR90</accession>
<protein>
    <submittedName>
        <fullName evidence="2">VWFA domain-containing protein</fullName>
    </submittedName>
</protein>
<evidence type="ECO:0000313" key="1">
    <source>
        <dbReference type="Proteomes" id="UP000887579"/>
    </source>
</evidence>